<dbReference type="InterPro" id="IPR051064">
    <property type="entry name" value="SEC14/CRAL-TRIO_domain"/>
</dbReference>
<dbReference type="SUPFAM" id="SSF52087">
    <property type="entry name" value="CRAL/TRIO domain"/>
    <property type="match status" value="1"/>
</dbReference>
<dbReference type="Proteomes" id="UP000054359">
    <property type="component" value="Unassembled WGS sequence"/>
</dbReference>
<proteinExistence type="predicted"/>
<gene>
    <name evidence="2" type="ORF">X975_04342</name>
</gene>
<organism evidence="2 3">
    <name type="scientific">Stegodyphus mimosarum</name>
    <name type="common">African social velvet spider</name>
    <dbReference type="NCBI Taxonomy" id="407821"/>
    <lineage>
        <taxon>Eukaryota</taxon>
        <taxon>Metazoa</taxon>
        <taxon>Ecdysozoa</taxon>
        <taxon>Arthropoda</taxon>
        <taxon>Chelicerata</taxon>
        <taxon>Arachnida</taxon>
        <taxon>Araneae</taxon>
        <taxon>Araneomorphae</taxon>
        <taxon>Entelegynae</taxon>
        <taxon>Eresoidea</taxon>
        <taxon>Eresidae</taxon>
        <taxon>Stegodyphus</taxon>
    </lineage>
</organism>
<evidence type="ECO:0000313" key="3">
    <source>
        <dbReference type="Proteomes" id="UP000054359"/>
    </source>
</evidence>
<evidence type="ECO:0000313" key="2">
    <source>
        <dbReference type="EMBL" id="KFM62580.1"/>
    </source>
</evidence>
<dbReference type="Pfam" id="PF00650">
    <property type="entry name" value="CRAL_TRIO"/>
    <property type="match status" value="1"/>
</dbReference>
<dbReference type="InterPro" id="IPR036865">
    <property type="entry name" value="CRAL-TRIO_dom_sf"/>
</dbReference>
<reference evidence="2 3" key="1">
    <citation type="submission" date="2013-11" db="EMBL/GenBank/DDBJ databases">
        <title>Genome sequencing of Stegodyphus mimosarum.</title>
        <authorList>
            <person name="Bechsgaard J."/>
        </authorList>
    </citation>
    <scope>NUCLEOTIDE SEQUENCE [LARGE SCALE GENOMIC DNA]</scope>
</reference>
<dbReference type="GO" id="GO:0005737">
    <property type="term" value="C:cytoplasm"/>
    <property type="evidence" value="ECO:0007669"/>
    <property type="project" value="TreeGrafter"/>
</dbReference>
<dbReference type="Gene3D" id="3.40.525.10">
    <property type="entry name" value="CRAL-TRIO lipid binding domain"/>
    <property type="match status" value="1"/>
</dbReference>
<dbReference type="PANTHER" id="PTHR23324">
    <property type="entry name" value="SEC14 RELATED PROTEIN"/>
    <property type="match status" value="1"/>
</dbReference>
<dbReference type="EMBL" id="KK114501">
    <property type="protein sequence ID" value="KFM62580.1"/>
    <property type="molecule type" value="Genomic_DNA"/>
</dbReference>
<name>A0A087TBU1_STEMI</name>
<feature type="non-terminal residue" evidence="2">
    <location>
        <position position="93"/>
    </location>
</feature>
<feature type="domain" description="CRAL-TRIO" evidence="1">
    <location>
        <begin position="18"/>
        <end position="92"/>
    </location>
</feature>
<dbReference type="AlphaFoldDB" id="A0A087TBU1"/>
<dbReference type="PANTHER" id="PTHR23324:SF83">
    <property type="entry name" value="SEC14-LIKE PROTEIN 2"/>
    <property type="match status" value="1"/>
</dbReference>
<sequence length="93" mass="10746">MGRGDNLGFLKSVSGYGICLYASYIMQLDLNLMRKESERTGREINEVTYIFDMDEFAVQDNLYKSLIETGLDLGHVVQEYYPEIWSNVFFING</sequence>
<accession>A0A087TBU1</accession>
<dbReference type="InterPro" id="IPR001251">
    <property type="entry name" value="CRAL-TRIO_dom"/>
</dbReference>
<protein>
    <recommendedName>
        <fullName evidence="1">CRAL-TRIO domain-containing protein</fullName>
    </recommendedName>
</protein>
<keyword evidence="3" id="KW-1185">Reference proteome</keyword>
<evidence type="ECO:0000259" key="1">
    <source>
        <dbReference type="Pfam" id="PF00650"/>
    </source>
</evidence>